<feature type="compositionally biased region" description="Basic and acidic residues" evidence="1">
    <location>
        <begin position="570"/>
        <end position="585"/>
    </location>
</feature>
<evidence type="ECO:0000313" key="2">
    <source>
        <dbReference type="EMBL" id="RYO27370.1"/>
    </source>
</evidence>
<feature type="region of interest" description="Disordered" evidence="1">
    <location>
        <begin position="312"/>
        <end position="338"/>
    </location>
</feature>
<comment type="caution">
    <text evidence="2">The sequence shown here is derived from an EMBL/GenBank/DDBJ whole genome shotgun (WGS) entry which is preliminary data.</text>
</comment>
<feature type="region of interest" description="Disordered" evidence="1">
    <location>
        <begin position="540"/>
        <end position="593"/>
    </location>
</feature>
<reference evidence="3" key="1">
    <citation type="journal article" date="2019" name="bioRxiv">
        <title>Genomics, evolutionary history and diagnostics of the Alternaria alternata species group including apple and Asian pear pathotypes.</title>
        <authorList>
            <person name="Armitage A.D."/>
            <person name="Cockerton H.M."/>
            <person name="Sreenivasaprasad S."/>
            <person name="Woodhall J.W."/>
            <person name="Lane C.R."/>
            <person name="Harrison R.J."/>
            <person name="Clarkson J.P."/>
        </authorList>
    </citation>
    <scope>NUCLEOTIDE SEQUENCE [LARGE SCALE GENOMIC DNA]</scope>
    <source>
        <strain evidence="3">RGR 97.0016</strain>
    </source>
</reference>
<dbReference type="AlphaFoldDB" id="A0A4Q4PXM1"/>
<dbReference type="OrthoDB" id="3800368at2759"/>
<dbReference type="EMBL" id="PEJP01000092">
    <property type="protein sequence ID" value="RYO27370.1"/>
    <property type="molecule type" value="Genomic_DNA"/>
</dbReference>
<protein>
    <submittedName>
        <fullName evidence="2">Uncharacterized protein</fullName>
    </submittedName>
</protein>
<name>A0A4Q4PXM1_9PLEO</name>
<proteinExistence type="predicted"/>
<feature type="region of interest" description="Disordered" evidence="1">
    <location>
        <begin position="1"/>
        <end position="31"/>
    </location>
</feature>
<sequence length="593" mass="65769">MNHHGQPFVRWGDSELPSPPHTGIRAPSEDPAWQDNENCCCVASTDLSSYSNTTDATSNPKRISHYVNMGLNRPHPLAPYCTPEFQNGGTIEAPEPEKMQSVRMKNYLRALEEDEGDLAELAEQLVPAELRSLDQQREDSSHYGWQPINKTKTPHYNEWQLTFGGESNPKGWKLVDSAATSGTPDGGISMADTLARQEGDTPIAKHLATDAPVTPVDAEITGENLKDADDSLWIDEKYFDHYGYLNHVNSVDGNENDELLKIQTKLRTQDRKGVQLTLDQFLSTSPALGKPLAFPGQPVKSLAKRLTIKRKPKNERDPPVHDTFDIHHQAKTGTSDDTSSDEIAKWVLLEGNVDAPRTGNVSPHKLTIKLRNTMTDERKTLTYTDVEHDEVDWKSKQQIAAIIRWRTGVFHEHGINTKKNVLIYTPLEDAWMTLFHRKLRATIEAGHMIKLPGPSNIMVPFNAYFEGKTLKDTNGETVGPRPARDATSIRGKLDGRASKIAEMRKEMRGLLPTDNGGPISIPTITEEELLRFQKDGSVAVEVPKDASKDASSGSDGKGSRKSSPKRKREKGGAGEQDGKKAKRAGEASPSTRR</sequence>
<evidence type="ECO:0000313" key="3">
    <source>
        <dbReference type="Proteomes" id="UP000293823"/>
    </source>
</evidence>
<accession>A0A4Q4PXM1</accession>
<feature type="compositionally biased region" description="Basic residues" evidence="1">
    <location>
        <begin position="559"/>
        <end position="569"/>
    </location>
</feature>
<dbReference type="Proteomes" id="UP000293823">
    <property type="component" value="Unassembled WGS sequence"/>
</dbReference>
<feature type="compositionally biased region" description="Basic and acidic residues" evidence="1">
    <location>
        <begin position="314"/>
        <end position="328"/>
    </location>
</feature>
<feature type="region of interest" description="Disordered" evidence="1">
    <location>
        <begin position="472"/>
        <end position="492"/>
    </location>
</feature>
<gene>
    <name evidence="2" type="ORF">AA0113_g12303</name>
</gene>
<evidence type="ECO:0000256" key="1">
    <source>
        <dbReference type="SAM" id="MobiDB-lite"/>
    </source>
</evidence>
<keyword evidence="3" id="KW-1185">Reference proteome</keyword>
<organism evidence="2 3">
    <name type="scientific">Alternaria arborescens</name>
    <dbReference type="NCBI Taxonomy" id="156630"/>
    <lineage>
        <taxon>Eukaryota</taxon>
        <taxon>Fungi</taxon>
        <taxon>Dikarya</taxon>
        <taxon>Ascomycota</taxon>
        <taxon>Pezizomycotina</taxon>
        <taxon>Dothideomycetes</taxon>
        <taxon>Pleosporomycetidae</taxon>
        <taxon>Pleosporales</taxon>
        <taxon>Pleosporineae</taxon>
        <taxon>Pleosporaceae</taxon>
        <taxon>Alternaria</taxon>
        <taxon>Alternaria sect. Alternaria</taxon>
    </lineage>
</organism>